<dbReference type="Proteomes" id="UP000234632">
    <property type="component" value="Unassembled WGS sequence"/>
</dbReference>
<organism evidence="2 3">
    <name type="scientific">Kocuria flava</name>
    <dbReference type="NCBI Taxonomy" id="446860"/>
    <lineage>
        <taxon>Bacteria</taxon>
        <taxon>Bacillati</taxon>
        <taxon>Actinomycetota</taxon>
        <taxon>Actinomycetes</taxon>
        <taxon>Micrococcales</taxon>
        <taxon>Micrococcaceae</taxon>
        <taxon>Kocuria</taxon>
    </lineage>
</organism>
<evidence type="ECO:0000313" key="3">
    <source>
        <dbReference type="Proteomes" id="UP000234632"/>
    </source>
</evidence>
<dbReference type="EMBL" id="LOMZ01000001">
    <property type="protein sequence ID" value="PLC13225.1"/>
    <property type="molecule type" value="Genomic_DNA"/>
</dbReference>
<name>A0A2N4T4T8_9MICC</name>
<protein>
    <submittedName>
        <fullName evidence="2">Uncharacterized protein</fullName>
    </submittedName>
</protein>
<comment type="caution">
    <text evidence="2">The sequence shown here is derived from an EMBL/GenBank/DDBJ whole genome shotgun (WGS) entry which is preliminary data.</text>
</comment>
<keyword evidence="1" id="KW-0472">Membrane</keyword>
<accession>A0A2N4T4T8</accession>
<dbReference type="RefSeq" id="WP_101852738.1">
    <property type="nucleotide sequence ID" value="NZ_LOMZ01000001.1"/>
</dbReference>
<proteinExistence type="predicted"/>
<reference evidence="2 3" key="1">
    <citation type="submission" date="2015-12" db="EMBL/GenBank/DDBJ databases">
        <authorList>
            <person name="Shamseldin A."/>
            <person name="Moawad H."/>
            <person name="Abd El-Rahim W.M."/>
            <person name="Sadowsky M.J."/>
        </authorList>
    </citation>
    <scope>NUCLEOTIDE SEQUENCE [LARGE SCALE GENOMIC DNA]</scope>
    <source>
        <strain evidence="2 3">S43</strain>
    </source>
</reference>
<evidence type="ECO:0000256" key="1">
    <source>
        <dbReference type="SAM" id="Phobius"/>
    </source>
</evidence>
<keyword evidence="1" id="KW-1133">Transmembrane helix</keyword>
<feature type="transmembrane region" description="Helical" evidence="1">
    <location>
        <begin position="66"/>
        <end position="86"/>
    </location>
</feature>
<dbReference type="AlphaFoldDB" id="A0A2N4T4T8"/>
<feature type="transmembrane region" description="Helical" evidence="1">
    <location>
        <begin position="21"/>
        <end position="46"/>
    </location>
</feature>
<sequence>MGGTSDRTSRCRSWIWARRAVGVYFAGSAVLNAVCTVRRATGLVAWFRDGAWLPPYRTVLGALVPVARPVVLATAAFEAVVGWHLLRGRRVNGALRWAQAWVLGLCPALPWPYWVPNALSAPLFELVRRGVLRSGSA</sequence>
<evidence type="ECO:0000313" key="2">
    <source>
        <dbReference type="EMBL" id="PLC13225.1"/>
    </source>
</evidence>
<keyword evidence="1" id="KW-0812">Transmembrane</keyword>
<gene>
    <name evidence="2" type="ORF">AUQ48_14650</name>
</gene>